<sequence>MRAREFDIKLIDADIEEFKNLLNVFREVFDWGDHDHPDEEYLLRLLRDENLLVVVAKAGNEVVGGLTAYVLPGYEVARPSIYIHDLGVKESFQGQGVGKRLIGYLMGHAKNNNFHDIFVDTEQDDNEDVIAFYRKTPFDSETKVLQYAVKL</sequence>
<dbReference type="AlphaFoldDB" id="A0A448MZ45"/>
<evidence type="ECO:0000256" key="1">
    <source>
        <dbReference type="ARBA" id="ARBA00022679"/>
    </source>
</evidence>
<organism evidence="4 5">
    <name type="scientific">Arachnia propionica</name>
    <dbReference type="NCBI Taxonomy" id="1750"/>
    <lineage>
        <taxon>Bacteria</taxon>
        <taxon>Bacillati</taxon>
        <taxon>Actinomycetota</taxon>
        <taxon>Actinomycetes</taxon>
        <taxon>Propionibacteriales</taxon>
        <taxon>Propionibacteriaceae</taxon>
        <taxon>Arachnia</taxon>
    </lineage>
</organism>
<evidence type="ECO:0000259" key="3">
    <source>
        <dbReference type="PROSITE" id="PS51186"/>
    </source>
</evidence>
<keyword evidence="1 4" id="KW-0808">Transferase</keyword>
<feature type="domain" description="N-acetyltransferase" evidence="3">
    <location>
        <begin position="8"/>
        <end position="151"/>
    </location>
</feature>
<gene>
    <name evidence="4" type="ORF">NCTC12967_01743</name>
</gene>
<evidence type="ECO:0000313" key="4">
    <source>
        <dbReference type="EMBL" id="VEH70448.1"/>
    </source>
</evidence>
<reference evidence="4 5" key="1">
    <citation type="submission" date="2018-12" db="EMBL/GenBank/DDBJ databases">
        <authorList>
            <consortium name="Pathogen Informatics"/>
        </authorList>
    </citation>
    <scope>NUCLEOTIDE SEQUENCE [LARGE SCALE GENOMIC DNA]</scope>
    <source>
        <strain evidence="4 5">NCTC12967</strain>
    </source>
</reference>
<keyword evidence="2" id="KW-0012">Acyltransferase</keyword>
<dbReference type="InterPro" id="IPR050832">
    <property type="entry name" value="Bact_Acetyltransf"/>
</dbReference>
<accession>A0A448MZ45</accession>
<evidence type="ECO:0000256" key="2">
    <source>
        <dbReference type="ARBA" id="ARBA00023315"/>
    </source>
</evidence>
<protein>
    <submittedName>
        <fullName evidence="4">Putative acetyltransferase</fullName>
    </submittedName>
</protein>
<dbReference type="PANTHER" id="PTHR43877">
    <property type="entry name" value="AMINOALKYLPHOSPHONATE N-ACETYLTRANSFERASE-RELATED-RELATED"/>
    <property type="match status" value="1"/>
</dbReference>
<proteinExistence type="predicted"/>
<dbReference type="GeneID" id="64407203"/>
<dbReference type="Proteomes" id="UP000273044">
    <property type="component" value="Chromosome"/>
</dbReference>
<dbReference type="Pfam" id="PF00583">
    <property type="entry name" value="Acetyltransf_1"/>
    <property type="match status" value="1"/>
</dbReference>
<dbReference type="InterPro" id="IPR000182">
    <property type="entry name" value="GNAT_dom"/>
</dbReference>
<dbReference type="InterPro" id="IPR016181">
    <property type="entry name" value="Acyl_CoA_acyltransferase"/>
</dbReference>
<dbReference type="RefSeq" id="WP_061786888.1">
    <property type="nucleotide sequence ID" value="NZ_CP072386.1"/>
</dbReference>
<dbReference type="PROSITE" id="PS51186">
    <property type="entry name" value="GNAT"/>
    <property type="match status" value="1"/>
</dbReference>
<dbReference type="CDD" id="cd04301">
    <property type="entry name" value="NAT_SF"/>
    <property type="match status" value="1"/>
</dbReference>
<dbReference type="EMBL" id="LR134406">
    <property type="protein sequence ID" value="VEH70448.1"/>
    <property type="molecule type" value="Genomic_DNA"/>
</dbReference>
<name>A0A448MZ45_9ACTN</name>
<dbReference type="GO" id="GO:0016747">
    <property type="term" value="F:acyltransferase activity, transferring groups other than amino-acyl groups"/>
    <property type="evidence" value="ECO:0007669"/>
    <property type="project" value="InterPro"/>
</dbReference>
<evidence type="ECO:0000313" key="5">
    <source>
        <dbReference type="Proteomes" id="UP000273044"/>
    </source>
</evidence>
<dbReference type="Gene3D" id="3.40.630.30">
    <property type="match status" value="1"/>
</dbReference>
<dbReference type="SUPFAM" id="SSF55729">
    <property type="entry name" value="Acyl-CoA N-acyltransferases (Nat)"/>
    <property type="match status" value="1"/>
</dbReference>
<keyword evidence="5" id="KW-1185">Reference proteome</keyword>